<reference evidence="3" key="1">
    <citation type="journal article" date="2019" name="Int. J. Syst. Evol. Microbiol.">
        <title>The Global Catalogue of Microorganisms (GCM) 10K type strain sequencing project: providing services to taxonomists for standard genome sequencing and annotation.</title>
        <authorList>
            <consortium name="The Broad Institute Genomics Platform"/>
            <consortium name="The Broad Institute Genome Sequencing Center for Infectious Disease"/>
            <person name="Wu L."/>
            <person name="Ma J."/>
        </authorList>
    </citation>
    <scope>NUCLEOTIDE SEQUENCE [LARGE SCALE GENOMIC DNA]</scope>
    <source>
        <strain evidence="3">JCM 17214</strain>
    </source>
</reference>
<dbReference type="InterPro" id="IPR000801">
    <property type="entry name" value="Esterase-like"/>
</dbReference>
<accession>A0ABP7MTV7</accession>
<dbReference type="PANTHER" id="PTHR48098">
    <property type="entry name" value="ENTEROCHELIN ESTERASE-RELATED"/>
    <property type="match status" value="1"/>
</dbReference>
<sequence>MFFAPFPISFMTTLRLLFFGLLLSQSAFVFAARVDTVAIPSAAMQKTYRAAVVLPGSYAKNKKAAYPVLYLLHGAYGHFGDWLRKTPDKNLVHALADQYNLIIVLPEGETFSFYLDSPLDKASQFETYLTRDVIGKIDNTYRTVRSSKGRVITGLSMGGHGALYLAARHPELFAAAGSMSGALDLSITNRKLTPQEAQARRSLFEPILGAESANPGLYAANSVVNMADQLRASRLPLILDCGTDDFLIDINREVHRRLLYNHTPHDYTERPGAHTWDYWQNALPYHLLFFQKLLVGSGVAVQ</sequence>
<evidence type="ECO:0000256" key="1">
    <source>
        <dbReference type="SAM" id="SignalP"/>
    </source>
</evidence>
<keyword evidence="1" id="KW-0732">Signal</keyword>
<keyword evidence="3" id="KW-1185">Reference proteome</keyword>
<dbReference type="InterPro" id="IPR029058">
    <property type="entry name" value="AB_hydrolase_fold"/>
</dbReference>
<dbReference type="Gene3D" id="3.40.50.1820">
    <property type="entry name" value="alpha/beta hydrolase"/>
    <property type="match status" value="1"/>
</dbReference>
<dbReference type="EMBL" id="BAABDH010000021">
    <property type="protein sequence ID" value="GAA3930132.1"/>
    <property type="molecule type" value="Genomic_DNA"/>
</dbReference>
<feature type="signal peptide" evidence="1">
    <location>
        <begin position="1"/>
        <end position="31"/>
    </location>
</feature>
<dbReference type="PANTHER" id="PTHR48098:SF1">
    <property type="entry name" value="DIACYLGLYCEROL ACYLTRANSFERASE_MYCOLYLTRANSFERASE AG85A"/>
    <property type="match status" value="1"/>
</dbReference>
<organism evidence="2 3">
    <name type="scientific">Hymenobacter algoricola</name>
    <dbReference type="NCBI Taxonomy" id="486267"/>
    <lineage>
        <taxon>Bacteria</taxon>
        <taxon>Pseudomonadati</taxon>
        <taxon>Bacteroidota</taxon>
        <taxon>Cytophagia</taxon>
        <taxon>Cytophagales</taxon>
        <taxon>Hymenobacteraceae</taxon>
        <taxon>Hymenobacter</taxon>
    </lineage>
</organism>
<evidence type="ECO:0000313" key="2">
    <source>
        <dbReference type="EMBL" id="GAA3930132.1"/>
    </source>
</evidence>
<keyword evidence="2" id="KW-0378">Hydrolase</keyword>
<dbReference type="InterPro" id="IPR050583">
    <property type="entry name" value="Mycobacterial_A85_antigen"/>
</dbReference>
<proteinExistence type="predicted"/>
<dbReference type="Proteomes" id="UP001499909">
    <property type="component" value="Unassembled WGS sequence"/>
</dbReference>
<dbReference type="GO" id="GO:0016787">
    <property type="term" value="F:hydrolase activity"/>
    <property type="evidence" value="ECO:0007669"/>
    <property type="project" value="UniProtKB-KW"/>
</dbReference>
<evidence type="ECO:0000313" key="3">
    <source>
        <dbReference type="Proteomes" id="UP001499909"/>
    </source>
</evidence>
<dbReference type="Pfam" id="PF00756">
    <property type="entry name" value="Esterase"/>
    <property type="match status" value="1"/>
</dbReference>
<gene>
    <name evidence="2" type="ORF">GCM10022406_14360</name>
</gene>
<feature type="chain" id="PRO_5046575143" evidence="1">
    <location>
        <begin position="32"/>
        <end position="302"/>
    </location>
</feature>
<name>A0ABP7MTV7_9BACT</name>
<comment type="caution">
    <text evidence="2">The sequence shown here is derived from an EMBL/GenBank/DDBJ whole genome shotgun (WGS) entry which is preliminary data.</text>
</comment>
<protein>
    <submittedName>
        <fullName evidence="2">Alpha/beta hydrolase family protein</fullName>
    </submittedName>
</protein>
<dbReference type="SUPFAM" id="SSF53474">
    <property type="entry name" value="alpha/beta-Hydrolases"/>
    <property type="match status" value="1"/>
</dbReference>